<dbReference type="PANTHER" id="PTHR43065">
    <property type="entry name" value="SENSOR HISTIDINE KINASE"/>
    <property type="match status" value="1"/>
</dbReference>
<dbReference type="SUPFAM" id="SSF55874">
    <property type="entry name" value="ATPase domain of HSP90 chaperone/DNA topoisomerase II/histidine kinase"/>
    <property type="match status" value="1"/>
</dbReference>
<organism evidence="8 9">
    <name type="scientific">Corticimicrobacter populi</name>
    <dbReference type="NCBI Taxonomy" id="2175229"/>
    <lineage>
        <taxon>Bacteria</taxon>
        <taxon>Pseudomonadati</taxon>
        <taxon>Pseudomonadota</taxon>
        <taxon>Betaproteobacteria</taxon>
        <taxon>Burkholderiales</taxon>
        <taxon>Alcaligenaceae</taxon>
        <taxon>Corticimicrobacter</taxon>
    </lineage>
</organism>
<dbReference type="InterPro" id="IPR036097">
    <property type="entry name" value="HisK_dim/P_sf"/>
</dbReference>
<keyword evidence="4" id="KW-0175">Coiled coil</keyword>
<evidence type="ECO:0000256" key="6">
    <source>
        <dbReference type="SAM" id="SignalP"/>
    </source>
</evidence>
<dbReference type="GO" id="GO:0000155">
    <property type="term" value="F:phosphorelay sensor kinase activity"/>
    <property type="evidence" value="ECO:0007669"/>
    <property type="project" value="InterPro"/>
</dbReference>
<dbReference type="CDD" id="cd00082">
    <property type="entry name" value="HisKA"/>
    <property type="match status" value="1"/>
</dbReference>
<dbReference type="Gene3D" id="3.40.190.10">
    <property type="entry name" value="Periplasmic binding protein-like II"/>
    <property type="match status" value="2"/>
</dbReference>
<dbReference type="InterPro" id="IPR003661">
    <property type="entry name" value="HisK_dim/P_dom"/>
</dbReference>
<dbReference type="PROSITE" id="PS50109">
    <property type="entry name" value="HIS_KIN"/>
    <property type="match status" value="1"/>
</dbReference>
<dbReference type="AlphaFoldDB" id="A0A2V1K585"/>
<keyword evidence="8" id="KW-0808">Transferase</keyword>
<keyword evidence="5" id="KW-0472">Membrane</keyword>
<dbReference type="SMART" id="SM00388">
    <property type="entry name" value="HisKA"/>
    <property type="match status" value="1"/>
</dbReference>
<accession>A0A2V1K585</accession>
<evidence type="ECO:0000259" key="7">
    <source>
        <dbReference type="PROSITE" id="PS50109"/>
    </source>
</evidence>
<name>A0A2V1K585_9BURK</name>
<dbReference type="SUPFAM" id="SSF53850">
    <property type="entry name" value="Periplasmic binding protein-like II"/>
    <property type="match status" value="1"/>
</dbReference>
<keyword evidence="3" id="KW-0597">Phosphoprotein</keyword>
<dbReference type="Gene3D" id="3.30.565.10">
    <property type="entry name" value="Histidine kinase-like ATPase, C-terminal domain"/>
    <property type="match status" value="1"/>
</dbReference>
<dbReference type="PRINTS" id="PR00344">
    <property type="entry name" value="BCTRLSENSOR"/>
</dbReference>
<dbReference type="InterPro" id="IPR003594">
    <property type="entry name" value="HATPase_dom"/>
</dbReference>
<feature type="chain" id="PRO_5015950035" description="histidine kinase" evidence="6">
    <location>
        <begin position="25"/>
        <end position="609"/>
    </location>
</feature>
<evidence type="ECO:0000256" key="2">
    <source>
        <dbReference type="ARBA" id="ARBA00012438"/>
    </source>
</evidence>
<dbReference type="PANTHER" id="PTHR43065:SF42">
    <property type="entry name" value="TWO-COMPONENT SENSOR PPRA"/>
    <property type="match status" value="1"/>
</dbReference>
<keyword evidence="5" id="KW-1133">Transmembrane helix</keyword>
<dbReference type="Pfam" id="PF00512">
    <property type="entry name" value="HisKA"/>
    <property type="match status" value="1"/>
</dbReference>
<gene>
    <name evidence="8" type="ORF">DD235_01055</name>
</gene>
<feature type="transmembrane region" description="Helical" evidence="5">
    <location>
        <begin position="315"/>
        <end position="334"/>
    </location>
</feature>
<evidence type="ECO:0000313" key="9">
    <source>
        <dbReference type="Proteomes" id="UP000245212"/>
    </source>
</evidence>
<reference evidence="9" key="1">
    <citation type="submission" date="2018-05" db="EMBL/GenBank/DDBJ databases">
        <authorList>
            <person name="Li Y."/>
        </authorList>
    </citation>
    <scope>NUCLEOTIDE SEQUENCE [LARGE SCALE GENOMIC DNA]</scope>
    <source>
        <strain evidence="9">3d-2-2</strain>
    </source>
</reference>
<keyword evidence="6" id="KW-0732">Signal</keyword>
<protein>
    <recommendedName>
        <fullName evidence="2">histidine kinase</fullName>
        <ecNumber evidence="2">2.7.13.3</ecNumber>
    </recommendedName>
</protein>
<sequence>MRTWILSLLAVICFAGISTVPAEAVVSGHQPAQARSGNTVRIGILAYRGVEQSIREWAPLIDHLNHALPGQRFVALYLELDNLRKAIVAGSVDFVLTNPGHYAELEAEVGISRIATLQQAFSPVADQALGATVIAAAGRQDLQTLEDMRGQVLAATSQEGFGGYQIIWRELAELDLDPERDLAGRLFVGFPMQRVLEAVADGRADVGIVRACLLESLPDWQRHYRVLGQHEHSALDCAVSSRLYPDWPMATLRHTPPDLARDVAVALLQMPDNPQGIAWTVPADYQSVHALFQALQIGPYAHLKVPTLQHLAQRYWLFLLLATLALLGWGGYTLRVEYLVRQRTSALERALQEREALEARMRAGQEQADHLSRLSVLGELSSTLAHELNQPLAGVGNYAQSLLRRLDNGRLTPEAVREASTGIMSQAQAAEGIVRRIRGFVRKRAGLREIHALPALVQDAVALFSGMLSQAPHIEIDDRLAPGLRIMVDPLQIQQVVLNFLKNALDALRTASPDAQRIDIVLEACGAWVCLRVRDRGVGMSDAQLARLFEPFYTTKEDGLGLGLSICKSIAEAHGGQLSGARPDDGTGMVFSLCLPVYERTAESVDLPD</sequence>
<comment type="catalytic activity">
    <reaction evidence="1">
        <text>ATP + protein L-histidine = ADP + protein N-phospho-L-histidine.</text>
        <dbReference type="EC" id="2.7.13.3"/>
    </reaction>
</comment>
<evidence type="ECO:0000256" key="4">
    <source>
        <dbReference type="SAM" id="Coils"/>
    </source>
</evidence>
<dbReference type="SUPFAM" id="SSF47384">
    <property type="entry name" value="Homodimeric domain of signal transducing histidine kinase"/>
    <property type="match status" value="1"/>
</dbReference>
<dbReference type="InterPro" id="IPR004358">
    <property type="entry name" value="Sig_transdc_His_kin-like_C"/>
</dbReference>
<keyword evidence="9" id="KW-1185">Reference proteome</keyword>
<proteinExistence type="predicted"/>
<dbReference type="EC" id="2.7.13.3" evidence="2"/>
<keyword evidence="5" id="KW-0812">Transmembrane</keyword>
<evidence type="ECO:0000313" key="8">
    <source>
        <dbReference type="EMBL" id="PWF24809.1"/>
    </source>
</evidence>
<dbReference type="Gene3D" id="1.10.287.130">
    <property type="match status" value="1"/>
</dbReference>
<evidence type="ECO:0000256" key="1">
    <source>
        <dbReference type="ARBA" id="ARBA00000085"/>
    </source>
</evidence>
<feature type="coiled-coil region" evidence="4">
    <location>
        <begin position="340"/>
        <end position="374"/>
    </location>
</feature>
<dbReference type="SMART" id="SM00387">
    <property type="entry name" value="HATPase_c"/>
    <property type="match status" value="1"/>
</dbReference>
<comment type="caution">
    <text evidence="8">The sequence shown here is derived from an EMBL/GenBank/DDBJ whole genome shotgun (WGS) entry which is preliminary data.</text>
</comment>
<dbReference type="Proteomes" id="UP000245212">
    <property type="component" value="Unassembled WGS sequence"/>
</dbReference>
<evidence type="ECO:0000256" key="3">
    <source>
        <dbReference type="ARBA" id="ARBA00022553"/>
    </source>
</evidence>
<keyword evidence="8" id="KW-0418">Kinase</keyword>
<feature type="signal peptide" evidence="6">
    <location>
        <begin position="1"/>
        <end position="24"/>
    </location>
</feature>
<evidence type="ECO:0000256" key="5">
    <source>
        <dbReference type="SAM" id="Phobius"/>
    </source>
</evidence>
<dbReference type="InterPro" id="IPR005467">
    <property type="entry name" value="His_kinase_dom"/>
</dbReference>
<dbReference type="InterPro" id="IPR036890">
    <property type="entry name" value="HATPase_C_sf"/>
</dbReference>
<feature type="domain" description="Histidine kinase" evidence="7">
    <location>
        <begin position="383"/>
        <end position="599"/>
    </location>
</feature>
<dbReference type="EMBL" id="QETA01000001">
    <property type="protein sequence ID" value="PWF24809.1"/>
    <property type="molecule type" value="Genomic_DNA"/>
</dbReference>
<dbReference type="Pfam" id="PF12974">
    <property type="entry name" value="Phosphonate-bd"/>
    <property type="match status" value="1"/>
</dbReference>
<dbReference type="Pfam" id="PF02518">
    <property type="entry name" value="HATPase_c"/>
    <property type="match status" value="1"/>
</dbReference>